<keyword evidence="1" id="KW-0812">Transmembrane</keyword>
<organism evidence="2 3">
    <name type="scientific">Helicobacter anseris</name>
    <dbReference type="NCBI Taxonomy" id="375926"/>
    <lineage>
        <taxon>Bacteria</taxon>
        <taxon>Pseudomonadati</taxon>
        <taxon>Campylobacterota</taxon>
        <taxon>Epsilonproteobacteria</taxon>
        <taxon>Campylobacterales</taxon>
        <taxon>Helicobacteraceae</taxon>
        <taxon>Helicobacter</taxon>
    </lineage>
</organism>
<keyword evidence="3" id="KW-1185">Reference proteome</keyword>
<protein>
    <submittedName>
        <fullName evidence="2">Uncharacterized protein</fullName>
    </submittedName>
</protein>
<reference evidence="2 3" key="1">
    <citation type="submission" date="2018-04" db="EMBL/GenBank/DDBJ databases">
        <title>Novel Campyloabacter and Helicobacter Species and Strains.</title>
        <authorList>
            <person name="Mannion A.J."/>
            <person name="Shen Z."/>
            <person name="Fox J.G."/>
        </authorList>
    </citation>
    <scope>NUCLEOTIDE SEQUENCE [LARGE SCALE GENOMIC DNA]</scope>
    <source>
        <strain evidence="2 3">MIT 04-9362</strain>
    </source>
</reference>
<comment type="caution">
    <text evidence="2">The sequence shown here is derived from an EMBL/GenBank/DDBJ whole genome shotgun (WGS) entry which is preliminary data.</text>
</comment>
<sequence>MSRTKAFIALELILALLVIMFALHLFFDFSKQYHTLSINSKNLKDISKAQLALIQKQEISQTKLELKTKKLLCNAILLQNAKNSDFIFQSYEILECK</sequence>
<evidence type="ECO:0000256" key="1">
    <source>
        <dbReference type="SAM" id="Phobius"/>
    </source>
</evidence>
<name>A0A3D8JAM3_9HELI</name>
<gene>
    <name evidence="2" type="ORF">CQA57_00555</name>
</gene>
<keyword evidence="1" id="KW-0472">Membrane</keyword>
<feature type="transmembrane region" description="Helical" evidence="1">
    <location>
        <begin position="6"/>
        <end position="27"/>
    </location>
</feature>
<dbReference type="RefSeq" id="WP_115578282.1">
    <property type="nucleotide sequence ID" value="NZ_NXLX01000001.1"/>
</dbReference>
<dbReference type="OrthoDB" id="9991165at2"/>
<keyword evidence="1" id="KW-1133">Transmembrane helix</keyword>
<dbReference type="Proteomes" id="UP000256695">
    <property type="component" value="Unassembled WGS sequence"/>
</dbReference>
<proteinExistence type="predicted"/>
<accession>A0A3D8JAM3</accession>
<evidence type="ECO:0000313" key="3">
    <source>
        <dbReference type="Proteomes" id="UP000256695"/>
    </source>
</evidence>
<evidence type="ECO:0000313" key="2">
    <source>
        <dbReference type="EMBL" id="RDU74573.1"/>
    </source>
</evidence>
<dbReference type="EMBL" id="NXLX01000001">
    <property type="protein sequence ID" value="RDU74573.1"/>
    <property type="molecule type" value="Genomic_DNA"/>
</dbReference>
<dbReference type="AlphaFoldDB" id="A0A3D8JAM3"/>